<evidence type="ECO:0000256" key="13">
    <source>
        <dbReference type="SAM" id="Phobius"/>
    </source>
</evidence>
<protein>
    <recommendedName>
        <fullName evidence="11">CDP-diacylglycerol--glycerol-3-phosphate 3-phosphatidyltransferase</fullName>
        <ecNumber evidence="11">2.7.8.5</ecNumber>
    </recommendedName>
</protein>
<feature type="transmembrane region" description="Helical" evidence="13">
    <location>
        <begin position="25"/>
        <end position="44"/>
    </location>
</feature>
<evidence type="ECO:0000313" key="15">
    <source>
        <dbReference type="Proteomes" id="UP001157160"/>
    </source>
</evidence>
<keyword evidence="4 12" id="KW-0808">Transferase</keyword>
<keyword evidence="10" id="KW-1208">Phospholipid metabolism</keyword>
<dbReference type="InterPro" id="IPR050324">
    <property type="entry name" value="CDP-alcohol_PTase-I"/>
</dbReference>
<proteinExistence type="inferred from homology"/>
<evidence type="ECO:0000256" key="7">
    <source>
        <dbReference type="ARBA" id="ARBA00023098"/>
    </source>
</evidence>
<organism evidence="14 15">
    <name type="scientific">Arenivirga flava</name>
    <dbReference type="NCBI Taxonomy" id="1930060"/>
    <lineage>
        <taxon>Bacteria</taxon>
        <taxon>Bacillati</taxon>
        <taxon>Actinomycetota</taxon>
        <taxon>Actinomycetes</taxon>
        <taxon>Micrococcales</taxon>
        <taxon>Microbacteriaceae</taxon>
        <taxon>Arenivirga</taxon>
    </lineage>
</organism>
<dbReference type="EC" id="2.7.8.5" evidence="11"/>
<dbReference type="RefSeq" id="WP_284229349.1">
    <property type="nucleotide sequence ID" value="NZ_BSUL01000001.1"/>
</dbReference>
<dbReference type="Proteomes" id="UP001157160">
    <property type="component" value="Unassembled WGS sequence"/>
</dbReference>
<dbReference type="GO" id="GO:0016020">
    <property type="term" value="C:membrane"/>
    <property type="evidence" value="ECO:0007669"/>
    <property type="project" value="UniProtKB-SubCell"/>
</dbReference>
<dbReference type="GO" id="GO:0008444">
    <property type="term" value="F:CDP-diacylglycerol-glycerol-3-phosphate 3-phosphatidyltransferase activity"/>
    <property type="evidence" value="ECO:0007669"/>
    <property type="project" value="UniProtKB-UniRule"/>
</dbReference>
<evidence type="ECO:0000256" key="2">
    <source>
        <dbReference type="ARBA" id="ARBA00010441"/>
    </source>
</evidence>
<evidence type="ECO:0000256" key="8">
    <source>
        <dbReference type="ARBA" id="ARBA00023136"/>
    </source>
</evidence>
<evidence type="ECO:0000256" key="5">
    <source>
        <dbReference type="ARBA" id="ARBA00022692"/>
    </source>
</evidence>
<dbReference type="InterPro" id="IPR000462">
    <property type="entry name" value="CDP-OH_P_trans"/>
</dbReference>
<dbReference type="PANTHER" id="PTHR14269">
    <property type="entry name" value="CDP-DIACYLGLYCEROL--GLYCEROL-3-PHOSPHATE 3-PHOSPHATIDYLTRANSFERASE-RELATED"/>
    <property type="match status" value="1"/>
</dbReference>
<dbReference type="InterPro" id="IPR043130">
    <property type="entry name" value="CDP-OH_PTrfase_TM_dom"/>
</dbReference>
<keyword evidence="7" id="KW-0443">Lipid metabolism</keyword>
<evidence type="ECO:0000256" key="4">
    <source>
        <dbReference type="ARBA" id="ARBA00022679"/>
    </source>
</evidence>
<evidence type="ECO:0000256" key="9">
    <source>
        <dbReference type="ARBA" id="ARBA00023209"/>
    </source>
</evidence>
<keyword evidence="15" id="KW-1185">Reference proteome</keyword>
<dbReference type="PROSITE" id="PS00379">
    <property type="entry name" value="CDP_ALCOHOL_P_TRANSF"/>
    <property type="match status" value="1"/>
</dbReference>
<keyword evidence="8 13" id="KW-0472">Membrane</keyword>
<dbReference type="PANTHER" id="PTHR14269:SF52">
    <property type="entry name" value="PHOSPHATIDYLGLYCEROPHOSPHATE SYNTHASE-RELATED"/>
    <property type="match status" value="1"/>
</dbReference>
<evidence type="ECO:0000256" key="10">
    <source>
        <dbReference type="ARBA" id="ARBA00023264"/>
    </source>
</evidence>
<dbReference type="Gene3D" id="1.20.120.1760">
    <property type="match status" value="1"/>
</dbReference>
<gene>
    <name evidence="14" type="ORF">GCM10025874_03290</name>
</gene>
<dbReference type="GO" id="GO:0046474">
    <property type="term" value="P:glycerophospholipid biosynthetic process"/>
    <property type="evidence" value="ECO:0007669"/>
    <property type="project" value="TreeGrafter"/>
</dbReference>
<evidence type="ECO:0000256" key="12">
    <source>
        <dbReference type="RuleBase" id="RU003750"/>
    </source>
</evidence>
<evidence type="ECO:0000256" key="3">
    <source>
        <dbReference type="ARBA" id="ARBA00022516"/>
    </source>
</evidence>
<dbReference type="PIRSF" id="PIRSF000847">
    <property type="entry name" value="Phos_ph_gly_syn"/>
    <property type="match status" value="1"/>
</dbReference>
<evidence type="ECO:0000256" key="6">
    <source>
        <dbReference type="ARBA" id="ARBA00022989"/>
    </source>
</evidence>
<dbReference type="NCBIfam" id="TIGR00560">
    <property type="entry name" value="pgsA"/>
    <property type="match status" value="1"/>
</dbReference>
<feature type="transmembrane region" description="Helical" evidence="13">
    <location>
        <begin position="149"/>
        <end position="167"/>
    </location>
</feature>
<dbReference type="InterPro" id="IPR048254">
    <property type="entry name" value="CDP_ALCOHOL_P_TRANSF_CS"/>
</dbReference>
<feature type="transmembrane region" description="Helical" evidence="13">
    <location>
        <begin position="173"/>
        <end position="195"/>
    </location>
</feature>
<keyword evidence="6 13" id="KW-1133">Transmembrane helix</keyword>
<dbReference type="EMBL" id="BSUL01000001">
    <property type="protein sequence ID" value="GMA27076.1"/>
    <property type="molecule type" value="Genomic_DNA"/>
</dbReference>
<evidence type="ECO:0000313" key="14">
    <source>
        <dbReference type="EMBL" id="GMA27076.1"/>
    </source>
</evidence>
<keyword evidence="9" id="KW-0594">Phospholipid biosynthesis</keyword>
<keyword evidence="3" id="KW-0444">Lipid biosynthesis</keyword>
<accession>A0AA37XA61</accession>
<comment type="caution">
    <text evidence="14">The sequence shown here is derived from an EMBL/GenBank/DDBJ whole genome shotgun (WGS) entry which is preliminary data.</text>
</comment>
<comment type="similarity">
    <text evidence="2 12">Belongs to the CDP-alcohol phosphatidyltransferase class-I family.</text>
</comment>
<dbReference type="AlphaFoldDB" id="A0AA37XA61"/>
<comment type="subcellular location">
    <subcellularLocation>
        <location evidence="1">Membrane</location>
        <topology evidence="1">Multi-pass membrane protein</topology>
    </subcellularLocation>
</comment>
<dbReference type="Pfam" id="PF01066">
    <property type="entry name" value="CDP-OH_P_transf"/>
    <property type="match status" value="1"/>
</dbReference>
<evidence type="ECO:0000256" key="11">
    <source>
        <dbReference type="NCBIfam" id="TIGR00560"/>
    </source>
</evidence>
<reference evidence="14 15" key="1">
    <citation type="journal article" date="2014" name="Int. J. Syst. Evol. Microbiol.">
        <title>Complete genome sequence of Corynebacterium casei LMG S-19264T (=DSM 44701T), isolated from a smear-ripened cheese.</title>
        <authorList>
            <consortium name="US DOE Joint Genome Institute (JGI-PGF)"/>
            <person name="Walter F."/>
            <person name="Albersmeier A."/>
            <person name="Kalinowski J."/>
            <person name="Ruckert C."/>
        </authorList>
    </citation>
    <scope>NUCLEOTIDE SEQUENCE [LARGE SCALE GENOMIC DNA]</scope>
    <source>
        <strain evidence="14 15">NBRC 112289</strain>
    </source>
</reference>
<evidence type="ECO:0000256" key="1">
    <source>
        <dbReference type="ARBA" id="ARBA00004141"/>
    </source>
</evidence>
<keyword evidence="5 13" id="KW-0812">Transmembrane</keyword>
<dbReference type="InterPro" id="IPR004570">
    <property type="entry name" value="Phosphatidylglycerol_P_synth"/>
</dbReference>
<name>A0AA37XA61_9MICO</name>
<feature type="transmembrane region" description="Helical" evidence="13">
    <location>
        <begin position="56"/>
        <end position="76"/>
    </location>
</feature>
<sequence length="204" mass="21416">MTSDGGPLAGRFVRAGEGPASNGNLANLITIARILLAPLFLWLLLDDAGQGGAGRYAAAALFILAIATDSLDGHLARRNGLVTDLGKLLDPIADKVLIGGALVGLSLLGELDWWVTIVIMVRELGITAFRFAVLRDRVIPASRGGKLKTVVQAVAIAVALVPLPLLLGDWMHGVNTALMTLALVLTLVSGIDYLVQAWRGNRAP</sequence>